<dbReference type="GO" id="GO:0051301">
    <property type="term" value="P:cell division"/>
    <property type="evidence" value="ECO:0007669"/>
    <property type="project" value="UniProtKB-KW"/>
</dbReference>
<dbReference type="STRING" id="1464122.SAMN05421737_107166"/>
<evidence type="ECO:0000313" key="3">
    <source>
        <dbReference type="Proteomes" id="UP000242662"/>
    </source>
</evidence>
<protein>
    <submittedName>
        <fullName evidence="2">Cell division protein FtsL</fullName>
    </submittedName>
</protein>
<keyword evidence="2" id="KW-0132">Cell division</keyword>
<dbReference type="Proteomes" id="UP000242662">
    <property type="component" value="Unassembled WGS sequence"/>
</dbReference>
<reference evidence="3" key="1">
    <citation type="submission" date="2016-09" db="EMBL/GenBank/DDBJ databases">
        <authorList>
            <person name="Varghese N."/>
            <person name="Submissions S."/>
        </authorList>
    </citation>
    <scope>NUCLEOTIDE SEQUENCE [LARGE SCALE GENOMIC DNA]</scope>
    <source>
        <strain evidence="3">25nlg</strain>
    </source>
</reference>
<dbReference type="EMBL" id="FMYM01000007">
    <property type="protein sequence ID" value="SDC34900.1"/>
    <property type="molecule type" value="Genomic_DNA"/>
</dbReference>
<dbReference type="RefSeq" id="WP_090775972.1">
    <property type="nucleotide sequence ID" value="NZ_FMYM01000007.1"/>
</dbReference>
<dbReference type="AlphaFoldDB" id="A0A1G6KUZ7"/>
<evidence type="ECO:0000313" key="2">
    <source>
        <dbReference type="EMBL" id="SDC34900.1"/>
    </source>
</evidence>
<proteinExistence type="predicted"/>
<keyword evidence="2" id="KW-0131">Cell cycle</keyword>
<dbReference type="OrthoDB" id="2867706at2"/>
<feature type="transmembrane region" description="Helical" evidence="1">
    <location>
        <begin position="36"/>
        <end position="53"/>
    </location>
</feature>
<sequence length="111" mass="12580">MIAPKQSYEYQHEHHDVREQQHVVRYRKGVTPGEKMIASLMAVVLCLLLGWVVHNYATIYGLDVSIHETQQEMNAQEKVNAGLKMKIDELSAPERIIEHAKGLGMERAGGE</sequence>
<keyword evidence="1" id="KW-0812">Transmembrane</keyword>
<evidence type="ECO:0000256" key="1">
    <source>
        <dbReference type="SAM" id="Phobius"/>
    </source>
</evidence>
<dbReference type="InterPro" id="IPR007060">
    <property type="entry name" value="FtsL/DivIC"/>
</dbReference>
<keyword evidence="3" id="KW-1185">Reference proteome</keyword>
<gene>
    <name evidence="2" type="ORF">SAMN05421737_107166</name>
</gene>
<organism evidence="2 3">
    <name type="scientific">Shouchella lonarensis</name>
    <dbReference type="NCBI Taxonomy" id="1464122"/>
    <lineage>
        <taxon>Bacteria</taxon>
        <taxon>Bacillati</taxon>
        <taxon>Bacillota</taxon>
        <taxon>Bacilli</taxon>
        <taxon>Bacillales</taxon>
        <taxon>Bacillaceae</taxon>
        <taxon>Shouchella</taxon>
    </lineage>
</organism>
<keyword evidence="1" id="KW-0472">Membrane</keyword>
<dbReference type="Pfam" id="PF04977">
    <property type="entry name" value="DivIC"/>
    <property type="match status" value="1"/>
</dbReference>
<name>A0A1G6KUZ7_9BACI</name>
<accession>A0A1G6KUZ7</accession>
<keyword evidence="1" id="KW-1133">Transmembrane helix</keyword>